<dbReference type="Pfam" id="PF00076">
    <property type="entry name" value="RRM_1"/>
    <property type="match status" value="3"/>
</dbReference>
<dbReference type="InterPro" id="IPR012677">
    <property type="entry name" value="Nucleotide-bd_a/b_plait_sf"/>
</dbReference>
<evidence type="ECO:0000313" key="7">
    <source>
        <dbReference type="Proteomes" id="UP001314263"/>
    </source>
</evidence>
<dbReference type="Proteomes" id="UP001314263">
    <property type="component" value="Unassembled WGS sequence"/>
</dbReference>
<dbReference type="GO" id="GO:0003729">
    <property type="term" value="F:mRNA binding"/>
    <property type="evidence" value="ECO:0007669"/>
    <property type="project" value="TreeGrafter"/>
</dbReference>
<proteinExistence type="predicted"/>
<dbReference type="PANTHER" id="PTHR48032:SF6">
    <property type="entry name" value="RNA-BINDING (RRM_RBD_RNP MOTIFS) FAMILY PROTEIN"/>
    <property type="match status" value="1"/>
</dbReference>
<feature type="compositionally biased region" description="Polar residues" evidence="4">
    <location>
        <begin position="15"/>
        <end position="25"/>
    </location>
</feature>
<dbReference type="AlphaFoldDB" id="A0AAV1HWB6"/>
<dbReference type="PROSITE" id="PS50102">
    <property type="entry name" value="RRM"/>
    <property type="match status" value="3"/>
</dbReference>
<feature type="domain" description="RRM" evidence="5">
    <location>
        <begin position="524"/>
        <end position="602"/>
    </location>
</feature>
<dbReference type="SMART" id="SM00360">
    <property type="entry name" value="RRM"/>
    <property type="match status" value="3"/>
</dbReference>
<feature type="region of interest" description="Disordered" evidence="4">
    <location>
        <begin position="486"/>
        <end position="525"/>
    </location>
</feature>
<evidence type="ECO:0000256" key="3">
    <source>
        <dbReference type="PROSITE-ProRule" id="PRU00176"/>
    </source>
</evidence>
<keyword evidence="7" id="KW-1185">Reference proteome</keyword>
<keyword evidence="2 3" id="KW-0694">RNA-binding</keyword>
<accession>A0AAV1HWB6</accession>
<keyword evidence="1" id="KW-0677">Repeat</keyword>
<gene>
    <name evidence="6" type="ORF">CVIRNUC_001116</name>
</gene>
<dbReference type="GO" id="GO:0006417">
    <property type="term" value="P:regulation of translation"/>
    <property type="evidence" value="ECO:0007669"/>
    <property type="project" value="TreeGrafter"/>
</dbReference>
<dbReference type="SUPFAM" id="SSF54928">
    <property type="entry name" value="RNA-binding domain, RBD"/>
    <property type="match status" value="2"/>
</dbReference>
<evidence type="ECO:0000256" key="2">
    <source>
        <dbReference type="ARBA" id="ARBA00022884"/>
    </source>
</evidence>
<feature type="region of interest" description="Disordered" evidence="4">
    <location>
        <begin position="9"/>
        <end position="28"/>
    </location>
</feature>
<feature type="domain" description="RRM" evidence="5">
    <location>
        <begin position="136"/>
        <end position="212"/>
    </location>
</feature>
<evidence type="ECO:0000256" key="1">
    <source>
        <dbReference type="ARBA" id="ARBA00022737"/>
    </source>
</evidence>
<reference evidence="6 7" key="1">
    <citation type="submission" date="2023-10" db="EMBL/GenBank/DDBJ databases">
        <authorList>
            <person name="Maclean D."/>
            <person name="Macfadyen A."/>
        </authorList>
    </citation>
    <scope>NUCLEOTIDE SEQUENCE [LARGE SCALE GENOMIC DNA]</scope>
</reference>
<comment type="caution">
    <text evidence="6">The sequence shown here is derived from an EMBL/GenBank/DDBJ whole genome shotgun (WGS) entry which is preliminary data.</text>
</comment>
<sequence>MSASMLAAHSAIPMQHQSSSQNSPQLFGRSDVMSTLDSAGSADAGDTDMRKLVILGLPWDTTEASLEQYFSQIGPLQEVVIMKDRTTGKSRGFGFVTFQRTSDAAHAGNKEHMVDGRRCEAKYALPRGGGPAPRTTRIFVARIPPIVSDVEFRQYFEGFGQVQDAYMPKDASKQSHRGIGFVTFANSDSVEAVMSTPHSLNGQELAIDRATPKDKGSAAATAAQTKQTIQQLAAAAAAAASAYPAALAQLAAASSGAFAPDFAAVSALAGGPGLLPYSGAPGSGMTYSAAVNSFGGRAGMDGGASDGGRDYGRFSARGSGPTPSNSSGGGGSGGYEGGHVSSTAPGDLFQPLHRDAGDRRGGDEQHRSPDLSNGSPLHDYTLVPGGEHTAQAFQGLTFGGNDSGIGIGLGMLQQQQAAAQHQGFQPQGGFAMDADAQAQANAMLRQLSGPQARSAMSAMAGLSDAQIAGLLAGNVDAAQLVNSIVNGSSPPSMPAPPRQPSRPMARSHGGYSSVKSNLEPRSGPRIFVGKLNKETTENDVKDYFKNFGYVMDVYLPRDKVNRSEHRGFGFVTFETEGAVMRISQHGQHQIKGSMVAIDSAVPRREEGTRTDDDMSASSMQVMDLAAAEDPSLGPARNHPQERLRHGYKPY</sequence>
<dbReference type="Gene3D" id="3.30.70.330">
    <property type="match status" value="3"/>
</dbReference>
<evidence type="ECO:0000313" key="6">
    <source>
        <dbReference type="EMBL" id="CAK0738952.1"/>
    </source>
</evidence>
<feature type="compositionally biased region" description="Gly residues" evidence="4">
    <location>
        <begin position="327"/>
        <end position="337"/>
    </location>
</feature>
<dbReference type="PANTHER" id="PTHR48032">
    <property type="entry name" value="RNA-BINDING PROTEIN MUSASHI HOMOLOG RBP6"/>
    <property type="match status" value="1"/>
</dbReference>
<evidence type="ECO:0000256" key="4">
    <source>
        <dbReference type="SAM" id="MobiDB-lite"/>
    </source>
</evidence>
<evidence type="ECO:0000259" key="5">
    <source>
        <dbReference type="PROSITE" id="PS50102"/>
    </source>
</evidence>
<feature type="compositionally biased region" description="Pro residues" evidence="4">
    <location>
        <begin position="491"/>
        <end position="500"/>
    </location>
</feature>
<feature type="region of interest" description="Disordered" evidence="4">
    <location>
        <begin position="301"/>
        <end position="384"/>
    </location>
</feature>
<organism evidence="6 7">
    <name type="scientific">Coccomyxa viridis</name>
    <dbReference type="NCBI Taxonomy" id="1274662"/>
    <lineage>
        <taxon>Eukaryota</taxon>
        <taxon>Viridiplantae</taxon>
        <taxon>Chlorophyta</taxon>
        <taxon>core chlorophytes</taxon>
        <taxon>Trebouxiophyceae</taxon>
        <taxon>Trebouxiophyceae incertae sedis</taxon>
        <taxon>Coccomyxaceae</taxon>
        <taxon>Coccomyxa</taxon>
    </lineage>
</organism>
<protein>
    <recommendedName>
        <fullName evidence="5">RRM domain-containing protein</fullName>
    </recommendedName>
</protein>
<dbReference type="EMBL" id="CAUYUE010000002">
    <property type="protein sequence ID" value="CAK0738952.1"/>
    <property type="molecule type" value="Genomic_DNA"/>
</dbReference>
<feature type="compositionally biased region" description="Basic and acidic residues" evidence="4">
    <location>
        <begin position="352"/>
        <end position="369"/>
    </location>
</feature>
<name>A0AAV1HWB6_9CHLO</name>
<dbReference type="InterPro" id="IPR000504">
    <property type="entry name" value="RRM_dom"/>
</dbReference>
<feature type="region of interest" description="Disordered" evidence="4">
    <location>
        <begin position="627"/>
        <end position="650"/>
    </location>
</feature>
<feature type="domain" description="RRM" evidence="5">
    <location>
        <begin position="50"/>
        <end position="126"/>
    </location>
</feature>
<dbReference type="InterPro" id="IPR035979">
    <property type="entry name" value="RBD_domain_sf"/>
</dbReference>